<dbReference type="Pfam" id="PF01292">
    <property type="entry name" value="Ni_hydr_CYTB"/>
    <property type="match status" value="1"/>
</dbReference>
<dbReference type="InterPro" id="IPR016174">
    <property type="entry name" value="Di-haem_cyt_TM"/>
</dbReference>
<evidence type="ECO:0000313" key="9">
    <source>
        <dbReference type="Proteomes" id="UP000199144"/>
    </source>
</evidence>
<keyword evidence="5 6" id="KW-0472">Membrane</keyword>
<evidence type="ECO:0000259" key="7">
    <source>
        <dbReference type="Pfam" id="PF01292"/>
    </source>
</evidence>
<dbReference type="PANTHER" id="PTHR30485:SF2">
    <property type="entry name" value="BLL0597 PROTEIN"/>
    <property type="match status" value="1"/>
</dbReference>
<organism evidence="8 9">
    <name type="scientific">Shimia aestuarii</name>
    <dbReference type="NCBI Taxonomy" id="254406"/>
    <lineage>
        <taxon>Bacteria</taxon>
        <taxon>Pseudomonadati</taxon>
        <taxon>Pseudomonadota</taxon>
        <taxon>Alphaproteobacteria</taxon>
        <taxon>Rhodobacterales</taxon>
        <taxon>Roseobacteraceae</taxon>
    </lineage>
</organism>
<dbReference type="EMBL" id="FOTQ01000010">
    <property type="protein sequence ID" value="SFM60397.1"/>
    <property type="molecule type" value="Genomic_DNA"/>
</dbReference>
<dbReference type="STRING" id="254406.SAMN04488042_11035"/>
<evidence type="ECO:0000256" key="1">
    <source>
        <dbReference type="ARBA" id="ARBA00004651"/>
    </source>
</evidence>
<feature type="transmembrane region" description="Helical" evidence="6">
    <location>
        <begin position="133"/>
        <end position="151"/>
    </location>
</feature>
<dbReference type="GO" id="GO:0020037">
    <property type="term" value="F:heme binding"/>
    <property type="evidence" value="ECO:0007669"/>
    <property type="project" value="TreeGrafter"/>
</dbReference>
<dbReference type="AlphaFoldDB" id="A0A1I4S7C3"/>
<accession>A0A1I4S7C3</accession>
<proteinExistence type="predicted"/>
<dbReference type="InterPro" id="IPR011577">
    <property type="entry name" value="Cyt_b561_bac/Ni-Hgenase"/>
</dbReference>
<feature type="transmembrane region" description="Helical" evidence="6">
    <location>
        <begin position="38"/>
        <end position="56"/>
    </location>
</feature>
<reference evidence="8 9" key="1">
    <citation type="submission" date="2016-10" db="EMBL/GenBank/DDBJ databases">
        <authorList>
            <person name="de Groot N.N."/>
        </authorList>
    </citation>
    <scope>NUCLEOTIDE SEQUENCE [LARGE SCALE GENOMIC DNA]</scope>
    <source>
        <strain evidence="8 9">DSM 15283</strain>
    </source>
</reference>
<name>A0A1I4S7C3_9RHOB</name>
<keyword evidence="9" id="KW-1185">Reference proteome</keyword>
<evidence type="ECO:0000256" key="3">
    <source>
        <dbReference type="ARBA" id="ARBA00022692"/>
    </source>
</evidence>
<keyword evidence="2" id="KW-1003">Cell membrane</keyword>
<dbReference type="SUPFAM" id="SSF81342">
    <property type="entry name" value="Transmembrane di-heme cytochromes"/>
    <property type="match status" value="1"/>
</dbReference>
<evidence type="ECO:0000256" key="2">
    <source>
        <dbReference type="ARBA" id="ARBA00022475"/>
    </source>
</evidence>
<dbReference type="InterPro" id="IPR051542">
    <property type="entry name" value="Hydrogenase_cytochrome"/>
</dbReference>
<evidence type="ECO:0000256" key="5">
    <source>
        <dbReference type="ARBA" id="ARBA00023136"/>
    </source>
</evidence>
<dbReference type="GO" id="GO:0022904">
    <property type="term" value="P:respiratory electron transport chain"/>
    <property type="evidence" value="ECO:0007669"/>
    <property type="project" value="InterPro"/>
</dbReference>
<dbReference type="PANTHER" id="PTHR30485">
    <property type="entry name" value="NI/FE-HYDROGENASE 1 B-TYPE CYTOCHROME SUBUNIT"/>
    <property type="match status" value="1"/>
</dbReference>
<evidence type="ECO:0000256" key="6">
    <source>
        <dbReference type="SAM" id="Phobius"/>
    </source>
</evidence>
<protein>
    <submittedName>
        <fullName evidence="8">Cytochrome b</fullName>
    </submittedName>
</protein>
<dbReference type="RefSeq" id="WP_093095943.1">
    <property type="nucleotide sequence ID" value="NZ_FOTQ01000010.1"/>
</dbReference>
<dbReference type="GO" id="GO:0009055">
    <property type="term" value="F:electron transfer activity"/>
    <property type="evidence" value="ECO:0007669"/>
    <property type="project" value="InterPro"/>
</dbReference>
<evidence type="ECO:0000256" key="4">
    <source>
        <dbReference type="ARBA" id="ARBA00022989"/>
    </source>
</evidence>
<feature type="transmembrane region" description="Helical" evidence="6">
    <location>
        <begin position="94"/>
        <end position="113"/>
    </location>
</feature>
<dbReference type="Proteomes" id="UP000199144">
    <property type="component" value="Unassembled WGS sequence"/>
</dbReference>
<gene>
    <name evidence="8" type="ORF">SAMN04488042_11035</name>
</gene>
<dbReference type="OrthoDB" id="196472at2"/>
<sequence>MQKLKVWDPFIRIFHWAAVALFTANALFTDDESTTHEWIGYALGALVIARLLWGVVSSQYARFTSFPPSLAAAASQLSDIARGRHQRHLGHSPLGAWMIYNLLVALLVIVASGHLMTTDMFWGTEGPEELHEFAVTWAEISIVIHVGAVLFESRRTGVNLPRAMITGYKTIRSR</sequence>
<dbReference type="Gene3D" id="1.20.950.20">
    <property type="entry name" value="Transmembrane di-heme cytochromes, Chain C"/>
    <property type="match status" value="1"/>
</dbReference>
<feature type="domain" description="Cytochrome b561 bacterial/Ni-hydrogenase" evidence="7">
    <location>
        <begin position="6"/>
        <end position="167"/>
    </location>
</feature>
<evidence type="ECO:0000313" key="8">
    <source>
        <dbReference type="EMBL" id="SFM60397.1"/>
    </source>
</evidence>
<comment type="subcellular location">
    <subcellularLocation>
        <location evidence="1">Cell membrane</location>
        <topology evidence="1">Multi-pass membrane protein</topology>
    </subcellularLocation>
</comment>
<dbReference type="GO" id="GO:0005886">
    <property type="term" value="C:plasma membrane"/>
    <property type="evidence" value="ECO:0007669"/>
    <property type="project" value="UniProtKB-SubCell"/>
</dbReference>
<keyword evidence="3 6" id="KW-0812">Transmembrane</keyword>
<keyword evidence="4 6" id="KW-1133">Transmembrane helix</keyword>